<dbReference type="RefSeq" id="WP_169348291.1">
    <property type="nucleotide sequence ID" value="NZ_JABBJJ010000165.1"/>
</dbReference>
<evidence type="ECO:0000256" key="2">
    <source>
        <dbReference type="ARBA" id="ARBA00022475"/>
    </source>
</evidence>
<reference evidence="10 11" key="1">
    <citation type="submission" date="2020-04" db="EMBL/GenBank/DDBJ databases">
        <title>Draft genome of Pyxidicoccus fallax type strain.</title>
        <authorList>
            <person name="Whitworth D.E."/>
        </authorList>
    </citation>
    <scope>NUCLEOTIDE SEQUENCE [LARGE SCALE GENOMIC DNA]</scope>
    <source>
        <strain evidence="10 11">DSM 14698</strain>
    </source>
</reference>
<dbReference type="InterPro" id="IPR003838">
    <property type="entry name" value="ABC3_permease_C"/>
</dbReference>
<keyword evidence="2" id="KW-1003">Cell membrane</keyword>
<comment type="caution">
    <text evidence="10">The sequence shown here is derived from an EMBL/GenBank/DDBJ whole genome shotgun (WGS) entry which is preliminary data.</text>
</comment>
<dbReference type="InterPro" id="IPR025857">
    <property type="entry name" value="MacB_PCD"/>
</dbReference>
<protein>
    <submittedName>
        <fullName evidence="10">ABC transporter permease</fullName>
    </submittedName>
</protein>
<feature type="transmembrane region" description="Helical" evidence="7">
    <location>
        <begin position="410"/>
        <end position="434"/>
    </location>
</feature>
<comment type="similarity">
    <text evidence="6">Belongs to the ABC-4 integral membrane protein family.</text>
</comment>
<dbReference type="InterPro" id="IPR017800">
    <property type="entry name" value="ADOP"/>
</dbReference>
<evidence type="ECO:0000256" key="6">
    <source>
        <dbReference type="ARBA" id="ARBA00038076"/>
    </source>
</evidence>
<feature type="transmembrane region" description="Helical" evidence="7">
    <location>
        <begin position="676"/>
        <end position="699"/>
    </location>
</feature>
<evidence type="ECO:0000256" key="5">
    <source>
        <dbReference type="ARBA" id="ARBA00023136"/>
    </source>
</evidence>
<dbReference type="GO" id="GO:0005886">
    <property type="term" value="C:plasma membrane"/>
    <property type="evidence" value="ECO:0007669"/>
    <property type="project" value="UniProtKB-SubCell"/>
</dbReference>
<dbReference type="GO" id="GO:0022857">
    <property type="term" value="F:transmembrane transporter activity"/>
    <property type="evidence" value="ECO:0007669"/>
    <property type="project" value="TreeGrafter"/>
</dbReference>
<feature type="transmembrane region" description="Helical" evidence="7">
    <location>
        <begin position="20"/>
        <end position="43"/>
    </location>
</feature>
<feature type="transmembrane region" description="Helical" evidence="7">
    <location>
        <begin position="315"/>
        <end position="338"/>
    </location>
</feature>
<evidence type="ECO:0000259" key="8">
    <source>
        <dbReference type="Pfam" id="PF02687"/>
    </source>
</evidence>
<keyword evidence="5 7" id="KW-0472">Membrane</keyword>
<dbReference type="PANTHER" id="PTHR30572">
    <property type="entry name" value="MEMBRANE COMPONENT OF TRANSPORTER-RELATED"/>
    <property type="match status" value="1"/>
</dbReference>
<dbReference type="AlphaFoldDB" id="A0A848LMZ9"/>
<feature type="domain" description="ABC3 transporter permease C-terminal" evidence="8">
    <location>
        <begin position="272"/>
        <end position="393"/>
    </location>
</feature>
<feature type="domain" description="ABC3 transporter permease C-terminal" evidence="8">
    <location>
        <begin position="683"/>
        <end position="796"/>
    </location>
</feature>
<feature type="transmembrane region" description="Helical" evidence="7">
    <location>
        <begin position="736"/>
        <end position="761"/>
    </location>
</feature>
<sequence>MDTFLQDLRYAVRGLLRDRAFTLVAVLTLAVGIGANTVIFSYLDRLTLRPFDFPELERLVYITEQQPGYERLRLSLATVSDLREEASLLEGVGAYRWWDTNLTGTVEPERVIGYQVSPELFTALRTPAALGRALLPDEAKEGSHQVVVLSHGLWERRFGKDAGVVGRSVTLDGAPYTVVGVMPPDFRFPKAAELWVPLVLPADASARRREHSYQVVGRLKDGATLESLRAQLARLHERMAAEEPGHRIFAEPLRDYGDPKVRLMMWTMLGATALVLLVACANVAGMMLARAARRARELAIRGALGASRWRMARQLLTECLVLSLPGAVAGLLLALWGIDLMRSGLPADMSRHVSGWEHVGLDARVLGFTLAVSVGAVLFFGLVPALRAAKVQPADVLRREGRGLAGGRQRLRTALVAAQLAFALVLTVCAALNARSFAAMMNTPAGFEREGLLTLQLGVSTSKYRDEDAVRRYYEEALARLRALPGVGAVAAASDLPLGPSWSTRTLELDGREPLPEGQELRVLYQIVTEDYFRTMGIPLRDGALFTEADGPEAPKVVLISESLARRHFPDGSAVGRRIALGRVDGQPVWRTVAGVVADVQVSDFFFNGGRRESVYVPHRQVVERDMFLAVRTAGDPMSVAPAVRRELLALDSEQPVAAMKAMERVVHETLLAPRYGMVLLLVFASIALGLSAVGVYGVMAYSVSQRTRELGIRMALGATRAEVMRLVVWQGLRPTLTGVAVGLVGAVAAAHAMASLLYGVSPFDPVLFLAMAAFLVTVALLASLIPVRHATRVDPAIALRAE</sequence>
<dbReference type="Proteomes" id="UP000518300">
    <property type="component" value="Unassembled WGS sequence"/>
</dbReference>
<accession>A0A848LMZ9</accession>
<evidence type="ECO:0000256" key="7">
    <source>
        <dbReference type="SAM" id="Phobius"/>
    </source>
</evidence>
<evidence type="ECO:0000256" key="1">
    <source>
        <dbReference type="ARBA" id="ARBA00004651"/>
    </source>
</evidence>
<name>A0A848LMZ9_9BACT</name>
<dbReference type="EMBL" id="JABBJJ010000165">
    <property type="protein sequence ID" value="NMO19032.1"/>
    <property type="molecule type" value="Genomic_DNA"/>
</dbReference>
<organism evidence="10 11">
    <name type="scientific">Pyxidicoccus fallax</name>
    <dbReference type="NCBI Taxonomy" id="394095"/>
    <lineage>
        <taxon>Bacteria</taxon>
        <taxon>Pseudomonadati</taxon>
        <taxon>Myxococcota</taxon>
        <taxon>Myxococcia</taxon>
        <taxon>Myxococcales</taxon>
        <taxon>Cystobacterineae</taxon>
        <taxon>Myxococcaceae</taxon>
        <taxon>Pyxidicoccus</taxon>
    </lineage>
</organism>
<keyword evidence="11" id="KW-1185">Reference proteome</keyword>
<evidence type="ECO:0000256" key="3">
    <source>
        <dbReference type="ARBA" id="ARBA00022692"/>
    </source>
</evidence>
<keyword evidence="4 7" id="KW-1133">Transmembrane helix</keyword>
<feature type="transmembrane region" description="Helical" evidence="7">
    <location>
        <begin position="767"/>
        <end position="788"/>
    </location>
</feature>
<dbReference type="InterPro" id="IPR050250">
    <property type="entry name" value="Macrolide_Exporter_MacB"/>
</dbReference>
<evidence type="ECO:0000313" key="10">
    <source>
        <dbReference type="EMBL" id="NMO19032.1"/>
    </source>
</evidence>
<feature type="domain" description="MacB-like periplasmic core" evidence="9">
    <location>
        <begin position="22"/>
        <end position="234"/>
    </location>
</feature>
<proteinExistence type="inferred from homology"/>
<evidence type="ECO:0000313" key="11">
    <source>
        <dbReference type="Proteomes" id="UP000518300"/>
    </source>
</evidence>
<gene>
    <name evidence="10" type="ORF">HG543_29820</name>
</gene>
<dbReference type="Pfam" id="PF02687">
    <property type="entry name" value="FtsX"/>
    <property type="match status" value="2"/>
</dbReference>
<comment type="subcellular location">
    <subcellularLocation>
        <location evidence="1">Cell membrane</location>
        <topology evidence="1">Multi-pass membrane protein</topology>
    </subcellularLocation>
</comment>
<evidence type="ECO:0000259" key="9">
    <source>
        <dbReference type="Pfam" id="PF12704"/>
    </source>
</evidence>
<evidence type="ECO:0000256" key="4">
    <source>
        <dbReference type="ARBA" id="ARBA00022989"/>
    </source>
</evidence>
<dbReference type="PANTHER" id="PTHR30572:SF4">
    <property type="entry name" value="ABC TRANSPORTER PERMEASE YTRF"/>
    <property type="match status" value="1"/>
</dbReference>
<feature type="transmembrane region" description="Helical" evidence="7">
    <location>
        <begin position="263"/>
        <end position="289"/>
    </location>
</feature>
<feature type="transmembrane region" description="Helical" evidence="7">
    <location>
        <begin position="365"/>
        <end position="389"/>
    </location>
</feature>
<feature type="domain" description="MacB-like periplasmic core" evidence="9">
    <location>
        <begin position="474"/>
        <end position="636"/>
    </location>
</feature>
<keyword evidence="3 7" id="KW-0812">Transmembrane</keyword>
<dbReference type="Pfam" id="PF12704">
    <property type="entry name" value="MacB_PCD"/>
    <property type="match status" value="2"/>
</dbReference>
<dbReference type="NCBIfam" id="TIGR03434">
    <property type="entry name" value="ADOP"/>
    <property type="match status" value="1"/>
</dbReference>